<dbReference type="PANTHER" id="PTHR23101:SF122">
    <property type="entry name" value="RABAPTIN-5-ASSOCIATED EXCHANGE FACTOR FOR RAB5"/>
    <property type="match status" value="1"/>
</dbReference>
<dbReference type="SUPFAM" id="SSF109993">
    <property type="entry name" value="VPS9 domain"/>
    <property type="match status" value="1"/>
</dbReference>
<dbReference type="GO" id="GO:0005085">
    <property type="term" value="F:guanyl-nucleotide exchange factor activity"/>
    <property type="evidence" value="ECO:0007669"/>
    <property type="project" value="InterPro"/>
</dbReference>
<dbReference type="AlphaFoldDB" id="A0AAU9XUT8"/>
<dbReference type="InterPro" id="IPR045046">
    <property type="entry name" value="Vps9-like"/>
</dbReference>
<evidence type="ECO:0000256" key="1">
    <source>
        <dbReference type="SAM" id="Coils"/>
    </source>
</evidence>
<dbReference type="EMBL" id="CALNXJ010000066">
    <property type="protein sequence ID" value="CAH3158114.1"/>
    <property type="molecule type" value="Genomic_DNA"/>
</dbReference>
<dbReference type="GO" id="GO:0016192">
    <property type="term" value="P:vesicle-mediated transport"/>
    <property type="evidence" value="ECO:0007669"/>
    <property type="project" value="InterPro"/>
</dbReference>
<gene>
    <name evidence="3" type="ORF">PMEA_00030302</name>
</gene>
<evidence type="ECO:0000313" key="4">
    <source>
        <dbReference type="Proteomes" id="UP001159428"/>
    </source>
</evidence>
<dbReference type="PROSITE" id="PS51205">
    <property type="entry name" value="VPS9"/>
    <property type="match status" value="1"/>
</dbReference>
<evidence type="ECO:0000259" key="2">
    <source>
        <dbReference type="PROSITE" id="PS51205"/>
    </source>
</evidence>
<dbReference type="GO" id="GO:0005829">
    <property type="term" value="C:cytosol"/>
    <property type="evidence" value="ECO:0007669"/>
    <property type="project" value="TreeGrafter"/>
</dbReference>
<dbReference type="InterPro" id="IPR037191">
    <property type="entry name" value="VPS9_dom_sf"/>
</dbReference>
<dbReference type="SMART" id="SM00167">
    <property type="entry name" value="VPS9"/>
    <property type="match status" value="1"/>
</dbReference>
<dbReference type="GO" id="GO:0031267">
    <property type="term" value="F:small GTPase binding"/>
    <property type="evidence" value="ECO:0007669"/>
    <property type="project" value="TreeGrafter"/>
</dbReference>
<accession>A0AAU9XUT8</accession>
<dbReference type="Proteomes" id="UP001159428">
    <property type="component" value="Unassembled WGS sequence"/>
</dbReference>
<proteinExistence type="predicted"/>
<dbReference type="Pfam" id="PF02204">
    <property type="entry name" value="VPS9"/>
    <property type="match status" value="1"/>
</dbReference>
<dbReference type="Gene3D" id="1.20.1050.80">
    <property type="entry name" value="VPS9 domain"/>
    <property type="match status" value="1"/>
</dbReference>
<dbReference type="InterPro" id="IPR003123">
    <property type="entry name" value="VPS9"/>
</dbReference>
<keyword evidence="4" id="KW-1185">Reference proteome</keyword>
<dbReference type="PANTHER" id="PTHR23101">
    <property type="entry name" value="RAB GDP/GTP EXCHANGE FACTOR"/>
    <property type="match status" value="1"/>
</dbReference>
<dbReference type="InterPro" id="IPR059025">
    <property type="entry name" value="STB6_N"/>
</dbReference>
<reference evidence="3 4" key="1">
    <citation type="submission" date="2022-05" db="EMBL/GenBank/DDBJ databases">
        <authorList>
            <consortium name="Genoscope - CEA"/>
            <person name="William W."/>
        </authorList>
    </citation>
    <scope>NUCLEOTIDE SEQUENCE [LARGE SCALE GENOMIC DNA]</scope>
</reference>
<feature type="domain" description="VPS9" evidence="2">
    <location>
        <begin position="332"/>
        <end position="477"/>
    </location>
</feature>
<protein>
    <recommendedName>
        <fullName evidence="2">VPS9 domain-containing protein</fullName>
    </recommendedName>
</protein>
<keyword evidence="1" id="KW-0175">Coiled coil</keyword>
<evidence type="ECO:0000313" key="3">
    <source>
        <dbReference type="EMBL" id="CAH3158114.1"/>
    </source>
</evidence>
<dbReference type="Pfam" id="PF25995">
    <property type="entry name" value="STB6_N"/>
    <property type="match status" value="1"/>
</dbReference>
<sequence>MVDIAGLLESSRLLDNWELDSVKKETEETVARSLISYRHLKTELQSQCFSLSAQEERLDEESGGAEPMTVWVMGSWGALESVDGKTEDAEEYSRKKRELTKEIVMLKIQVLCLKQVHVSSCIKQLQDLITTGSKTPTPEGLQFCRFEEWVQGNQQIYKLQSKMLDLEAAKIRLHKEFCIQDDKELSQSSVSSITTRQSFTSHLEKKLGSKEPDVTSGDLNLEEVVVSPGSLEIASILDRILDTNHINSTFEACKLKAYIRECWDVQNIDDEFPTGVHPDRYQEFVGGMAQYIIDKQLTHQRESLSYDMVYAKLEQYLLPSIYNLIQAHIRKPEEDKRISQIYKNLAHITQTQFGINAVYQDDGIAPYYAAVASMKSMALSILPSRKIHAIVSAAHCVFKKLNELSMFEHSKPPGADEFMDVWVYVVLKSKIPNLASTIAYLRRYSNPNLAFSEAGYYLASVEFACQYLVRINEQDYRDKMHLLTERIVVCEQARFGKMAREEAAVFEIVSQDKWLQGFEVFAVKEWHLDPTRFYRTVIVPSSDKSKNVKVSVVKVRPENTSFAQIEMLEQVFMCSANENGLLCIRTNYGIAVTLNVDHVRDQLTLIPIPDGEYDSFEDTVTNFATLDKLACDYNPPPRNAPAEIVLMTTVFETIQRMEDIVSNTYGIANSPPGAVRNLIGALVTALRQLSYLSSLFDTPEVYSALIQSAVQKFQTDYNRKCQSSISRLPCNGLLCPNTWEALQNSLGKAPKMTIAKS</sequence>
<name>A0AAU9XUT8_9CNID</name>
<feature type="coiled-coil region" evidence="1">
    <location>
        <begin position="82"/>
        <end position="109"/>
    </location>
</feature>
<comment type="caution">
    <text evidence="3">The sequence shown here is derived from an EMBL/GenBank/DDBJ whole genome shotgun (WGS) entry which is preliminary data.</text>
</comment>
<organism evidence="3 4">
    <name type="scientific">Pocillopora meandrina</name>
    <dbReference type="NCBI Taxonomy" id="46732"/>
    <lineage>
        <taxon>Eukaryota</taxon>
        <taxon>Metazoa</taxon>
        <taxon>Cnidaria</taxon>
        <taxon>Anthozoa</taxon>
        <taxon>Hexacorallia</taxon>
        <taxon>Scleractinia</taxon>
        <taxon>Astrocoeniina</taxon>
        <taxon>Pocilloporidae</taxon>
        <taxon>Pocillopora</taxon>
    </lineage>
</organism>
<dbReference type="GO" id="GO:0030139">
    <property type="term" value="C:endocytic vesicle"/>
    <property type="evidence" value="ECO:0007669"/>
    <property type="project" value="TreeGrafter"/>
</dbReference>